<dbReference type="Pfam" id="PF00561">
    <property type="entry name" value="Abhydrolase_1"/>
    <property type="match status" value="1"/>
</dbReference>
<proteinExistence type="inferred from homology"/>
<dbReference type="SUPFAM" id="SSF53474">
    <property type="entry name" value="alpha/beta-Hydrolases"/>
    <property type="match status" value="1"/>
</dbReference>
<organism evidence="3 4">
    <name type="scientific">Mucilaginibacter gynuensis</name>
    <dbReference type="NCBI Taxonomy" id="1302236"/>
    <lineage>
        <taxon>Bacteria</taxon>
        <taxon>Pseudomonadati</taxon>
        <taxon>Bacteroidota</taxon>
        <taxon>Sphingobacteriia</taxon>
        <taxon>Sphingobacteriales</taxon>
        <taxon>Sphingobacteriaceae</taxon>
        <taxon>Mucilaginibacter</taxon>
    </lineage>
</organism>
<dbReference type="PRINTS" id="PR00111">
    <property type="entry name" value="ABHYDROLASE"/>
</dbReference>
<dbReference type="PANTHER" id="PTHR43433">
    <property type="entry name" value="HYDROLASE, ALPHA/BETA FOLD FAMILY PROTEIN"/>
    <property type="match status" value="1"/>
</dbReference>
<name>A0ABP8HN00_9SPHI</name>
<evidence type="ECO:0000313" key="4">
    <source>
        <dbReference type="Proteomes" id="UP001500582"/>
    </source>
</evidence>
<dbReference type="Proteomes" id="UP001500582">
    <property type="component" value="Unassembled WGS sequence"/>
</dbReference>
<reference evidence="4" key="1">
    <citation type="journal article" date="2019" name="Int. J. Syst. Evol. Microbiol.">
        <title>The Global Catalogue of Microorganisms (GCM) 10K type strain sequencing project: providing services to taxonomists for standard genome sequencing and annotation.</title>
        <authorList>
            <consortium name="The Broad Institute Genomics Platform"/>
            <consortium name="The Broad Institute Genome Sequencing Center for Infectious Disease"/>
            <person name="Wu L."/>
            <person name="Ma J."/>
        </authorList>
    </citation>
    <scope>NUCLEOTIDE SEQUENCE [LARGE SCALE GENOMIC DNA]</scope>
    <source>
        <strain evidence="4">JCM 17705</strain>
    </source>
</reference>
<keyword evidence="3" id="KW-0378">Hydrolase</keyword>
<dbReference type="EMBL" id="BAABFT010000032">
    <property type="protein sequence ID" value="GAA4341628.1"/>
    <property type="molecule type" value="Genomic_DNA"/>
</dbReference>
<dbReference type="InterPro" id="IPR000073">
    <property type="entry name" value="AB_hydrolase_1"/>
</dbReference>
<dbReference type="InterPro" id="IPR029058">
    <property type="entry name" value="AB_hydrolase_fold"/>
</dbReference>
<comment type="caution">
    <text evidence="3">The sequence shown here is derived from an EMBL/GenBank/DDBJ whole genome shotgun (WGS) entry which is preliminary data.</text>
</comment>
<dbReference type="GO" id="GO:0016787">
    <property type="term" value="F:hydrolase activity"/>
    <property type="evidence" value="ECO:0007669"/>
    <property type="project" value="UniProtKB-KW"/>
</dbReference>
<dbReference type="Gene3D" id="3.40.50.1820">
    <property type="entry name" value="alpha/beta hydrolase"/>
    <property type="match status" value="1"/>
</dbReference>
<protein>
    <submittedName>
        <fullName evidence="3">Alpha/beta hydrolase</fullName>
    </submittedName>
</protein>
<dbReference type="PANTHER" id="PTHR43433:SF3">
    <property type="entry name" value="NON-HEME CHLOROPEROXIDASE"/>
    <property type="match status" value="1"/>
</dbReference>
<gene>
    <name evidence="3" type="ORF">GCM10023149_54070</name>
</gene>
<evidence type="ECO:0000256" key="1">
    <source>
        <dbReference type="ARBA" id="ARBA00038128"/>
    </source>
</evidence>
<sequence>MKITVKDGTEIYYKDWGTGQPLVFHHGWPLSSDDWDAQMMFFLEKGYRVIAHDRRGHGRSTQASSGHDMDTYAADVAALTEALDLRNAVHIGHSTGGGEVIHYTAKYGKDRVAKAVLISAVTPLMVQTENNPDGVPMAIFDEIRQGTAFNRPQYFQDFTIPFYGYNREGAKISQGVRDNWWRQGMMGGVKAHHDGIKAFSETDFTEDLKSVDIPVLVLHGEDDQIVPFPISGAKAVKLLKNGKLISYPGFPHGMPTTEAATINADILAFIQS</sequence>
<feature type="domain" description="AB hydrolase-1" evidence="2">
    <location>
        <begin position="21"/>
        <end position="252"/>
    </location>
</feature>
<dbReference type="InterPro" id="IPR050471">
    <property type="entry name" value="AB_hydrolase"/>
</dbReference>
<accession>A0ABP8HN00</accession>
<dbReference type="PRINTS" id="PR00412">
    <property type="entry name" value="EPOXHYDRLASE"/>
</dbReference>
<comment type="similarity">
    <text evidence="1">Belongs to the AB hydrolase superfamily. Bacterial non-heme haloperoxidase / perhydrolase family.</text>
</comment>
<dbReference type="InterPro" id="IPR000639">
    <property type="entry name" value="Epox_hydrolase-like"/>
</dbReference>
<evidence type="ECO:0000313" key="3">
    <source>
        <dbReference type="EMBL" id="GAA4341628.1"/>
    </source>
</evidence>
<dbReference type="RefSeq" id="WP_345214368.1">
    <property type="nucleotide sequence ID" value="NZ_BAABFT010000032.1"/>
</dbReference>
<keyword evidence="4" id="KW-1185">Reference proteome</keyword>
<evidence type="ECO:0000259" key="2">
    <source>
        <dbReference type="Pfam" id="PF00561"/>
    </source>
</evidence>